<gene>
    <name evidence="1" type="ORF">E6A44_013420</name>
</gene>
<dbReference type="Proteomes" id="UP001517247">
    <property type="component" value="Unassembled WGS sequence"/>
</dbReference>
<keyword evidence="2" id="KW-1185">Reference proteome</keyword>
<evidence type="ECO:0000313" key="2">
    <source>
        <dbReference type="Proteomes" id="UP001517247"/>
    </source>
</evidence>
<proteinExistence type="predicted"/>
<protein>
    <submittedName>
        <fullName evidence="1">Uncharacterized protein</fullName>
    </submittedName>
</protein>
<dbReference type="EMBL" id="SSHJ02000007">
    <property type="protein sequence ID" value="MFN0256582.1"/>
    <property type="molecule type" value="Genomic_DNA"/>
</dbReference>
<name>A0ABW9J9L9_9SPHI</name>
<comment type="caution">
    <text evidence="1">The sequence shown here is derived from an EMBL/GenBank/DDBJ whole genome shotgun (WGS) entry which is preliminary data.</text>
</comment>
<dbReference type="RefSeq" id="WP_138723678.1">
    <property type="nucleotide sequence ID" value="NZ_SSHJ02000007.1"/>
</dbReference>
<accession>A0ABW9J9L9</accession>
<evidence type="ECO:0000313" key="1">
    <source>
        <dbReference type="EMBL" id="MFN0256582.1"/>
    </source>
</evidence>
<sequence>MIAPIVLLFTGNTIDELTISKKDVVSDLGHLEISLQDDFKIIANSVTGMPERIQLTKLTISKNDEKHIIQLILDASNSKLATSTNNAIVKSDFNDTAENLKHTRFYSREIFKTIDNYPTRIHLSVEEGSNILKYQRIED</sequence>
<reference evidence="1 2" key="1">
    <citation type="submission" date="2024-12" db="EMBL/GenBank/DDBJ databases">
        <authorList>
            <person name="Hu S."/>
        </authorList>
    </citation>
    <scope>NUCLEOTIDE SEQUENCE [LARGE SCALE GENOMIC DNA]</scope>
    <source>
        <strain evidence="1 2">THG-T11</strain>
    </source>
</reference>
<organism evidence="1 2">
    <name type="scientific">Pedobacter ureilyticus</name>
    <dbReference type="NCBI Taxonomy" id="1393051"/>
    <lineage>
        <taxon>Bacteria</taxon>
        <taxon>Pseudomonadati</taxon>
        <taxon>Bacteroidota</taxon>
        <taxon>Sphingobacteriia</taxon>
        <taxon>Sphingobacteriales</taxon>
        <taxon>Sphingobacteriaceae</taxon>
        <taxon>Pedobacter</taxon>
    </lineage>
</organism>